<evidence type="ECO:0000256" key="4">
    <source>
        <dbReference type="ARBA" id="ARBA00022553"/>
    </source>
</evidence>
<evidence type="ECO:0000259" key="13">
    <source>
        <dbReference type="PROSITE" id="PS50109"/>
    </source>
</evidence>
<comment type="subcellular location">
    <subcellularLocation>
        <location evidence="2">Cell membrane</location>
    </subcellularLocation>
</comment>
<dbReference type="GO" id="GO:0005886">
    <property type="term" value="C:plasma membrane"/>
    <property type="evidence" value="ECO:0007669"/>
    <property type="project" value="UniProtKB-SubCell"/>
</dbReference>
<dbReference type="RefSeq" id="WP_146163959.1">
    <property type="nucleotide sequence ID" value="NZ_PVZG01000002.1"/>
</dbReference>
<evidence type="ECO:0000256" key="10">
    <source>
        <dbReference type="ARBA" id="ARBA00023136"/>
    </source>
</evidence>
<proteinExistence type="predicted"/>
<dbReference type="SMART" id="SM00304">
    <property type="entry name" value="HAMP"/>
    <property type="match status" value="1"/>
</dbReference>
<dbReference type="CDD" id="cd06225">
    <property type="entry name" value="HAMP"/>
    <property type="match status" value="1"/>
</dbReference>
<evidence type="ECO:0000256" key="1">
    <source>
        <dbReference type="ARBA" id="ARBA00000085"/>
    </source>
</evidence>
<evidence type="ECO:0000256" key="7">
    <source>
        <dbReference type="ARBA" id="ARBA00022777"/>
    </source>
</evidence>
<keyword evidence="12" id="KW-0732">Signal</keyword>
<evidence type="ECO:0000256" key="3">
    <source>
        <dbReference type="ARBA" id="ARBA00012438"/>
    </source>
</evidence>
<dbReference type="SMART" id="SM00388">
    <property type="entry name" value="HisKA"/>
    <property type="match status" value="1"/>
</dbReference>
<dbReference type="FunFam" id="3.30.565.10:FF:000006">
    <property type="entry name" value="Sensor histidine kinase WalK"/>
    <property type="match status" value="1"/>
</dbReference>
<feature type="transmembrane region" description="Helical" evidence="11">
    <location>
        <begin position="164"/>
        <end position="184"/>
    </location>
</feature>
<dbReference type="GO" id="GO:0000155">
    <property type="term" value="F:phosphorelay sensor kinase activity"/>
    <property type="evidence" value="ECO:0007669"/>
    <property type="project" value="InterPro"/>
</dbReference>
<evidence type="ECO:0000256" key="9">
    <source>
        <dbReference type="ARBA" id="ARBA00023012"/>
    </source>
</evidence>
<keyword evidence="10 11" id="KW-0472">Membrane</keyword>
<dbReference type="InterPro" id="IPR036097">
    <property type="entry name" value="HisK_dim/P_sf"/>
</dbReference>
<sequence length="464" mass="48847">MRTRMLAGLALLLTTGLVAASAASGVLLDRFLDDRNENVLRVNAAQYRDALARGPQTVYADQMQALVGAPLGVVGVGADDSILFSTDRPEVDTGRLLAVTGTLAAYEVGEEPGNAPEFLCVRVPSPGLRIAWPDGREVSPAALILYLNTSDDEGTLNTLLVRQAVVVVCVLVLTLALAVTVLRVGMRPLVRMARTANAIAAGSLASRLPTRGDRSETDQLAHAVNRAFDTQARAEETVRSFAADASHELRTPLATISGWLDLYHQGAIEGPAVATAFAQIDAEAGRMRLLVEDLGLLVRLDAGRPLAQDEVDLTALADGIVADAQVIYPDRAITLSAPGPIPLTGDAPRLEQVLRNLVGNAVQHTPDDTAVRVEVATDGEQVTLKVIDDGPGIAAADLPRVFERFWRAEGSRSRAYGGSGLGLAIVEAITHAHHGTIAVDSTVGAGTTVTLVLPARPPEPVSPR</sequence>
<dbReference type="InterPro" id="IPR003660">
    <property type="entry name" value="HAMP_dom"/>
</dbReference>
<dbReference type="InterPro" id="IPR003594">
    <property type="entry name" value="HATPase_dom"/>
</dbReference>
<dbReference type="OrthoDB" id="9786919at2"/>
<keyword evidence="5" id="KW-0808">Transferase</keyword>
<keyword evidence="9" id="KW-0902">Two-component regulatory system</keyword>
<dbReference type="Gene3D" id="3.30.565.10">
    <property type="entry name" value="Histidine kinase-like ATPase, C-terminal domain"/>
    <property type="match status" value="1"/>
</dbReference>
<comment type="caution">
    <text evidence="15">The sequence shown here is derived from an EMBL/GenBank/DDBJ whole genome shotgun (WGS) entry which is preliminary data.</text>
</comment>
<dbReference type="InterPro" id="IPR036890">
    <property type="entry name" value="HATPase_C_sf"/>
</dbReference>
<dbReference type="EC" id="2.7.13.3" evidence="3"/>
<dbReference type="PROSITE" id="PS50885">
    <property type="entry name" value="HAMP"/>
    <property type="match status" value="1"/>
</dbReference>
<dbReference type="SUPFAM" id="SSF55874">
    <property type="entry name" value="ATPase domain of HSP90 chaperone/DNA topoisomerase II/histidine kinase"/>
    <property type="match status" value="1"/>
</dbReference>
<comment type="catalytic activity">
    <reaction evidence="1">
        <text>ATP + protein L-histidine = ADP + protein N-phospho-L-histidine.</text>
        <dbReference type="EC" id="2.7.13.3"/>
    </reaction>
</comment>
<feature type="domain" description="HAMP" evidence="14">
    <location>
        <begin position="183"/>
        <end position="236"/>
    </location>
</feature>
<evidence type="ECO:0000256" key="12">
    <source>
        <dbReference type="SAM" id="SignalP"/>
    </source>
</evidence>
<keyword evidence="6 11" id="KW-0812">Transmembrane</keyword>
<feature type="domain" description="Histidine kinase" evidence="13">
    <location>
        <begin position="244"/>
        <end position="457"/>
    </location>
</feature>
<reference evidence="15 16" key="1">
    <citation type="submission" date="2018-03" db="EMBL/GenBank/DDBJ databases">
        <title>Genomic Encyclopedia of Archaeal and Bacterial Type Strains, Phase II (KMG-II): from individual species to whole genera.</title>
        <authorList>
            <person name="Goeker M."/>
        </authorList>
    </citation>
    <scope>NUCLEOTIDE SEQUENCE [LARGE SCALE GENOMIC DNA]</scope>
    <source>
        <strain evidence="15 16">DSM 45348</strain>
    </source>
</reference>
<organism evidence="15 16">
    <name type="scientific">Pseudosporangium ferrugineum</name>
    <dbReference type="NCBI Taxonomy" id="439699"/>
    <lineage>
        <taxon>Bacteria</taxon>
        <taxon>Bacillati</taxon>
        <taxon>Actinomycetota</taxon>
        <taxon>Actinomycetes</taxon>
        <taxon>Micromonosporales</taxon>
        <taxon>Micromonosporaceae</taxon>
        <taxon>Pseudosporangium</taxon>
    </lineage>
</organism>
<protein>
    <recommendedName>
        <fullName evidence="3">histidine kinase</fullName>
        <ecNumber evidence="3">2.7.13.3</ecNumber>
    </recommendedName>
</protein>
<dbReference type="CDD" id="cd00082">
    <property type="entry name" value="HisKA"/>
    <property type="match status" value="1"/>
</dbReference>
<keyword evidence="16" id="KW-1185">Reference proteome</keyword>
<accession>A0A2T0SEN5</accession>
<evidence type="ECO:0000256" key="11">
    <source>
        <dbReference type="SAM" id="Phobius"/>
    </source>
</evidence>
<dbReference type="InterPro" id="IPR050428">
    <property type="entry name" value="TCS_sensor_his_kinase"/>
</dbReference>
<keyword evidence="7 15" id="KW-0418">Kinase</keyword>
<dbReference type="Gene3D" id="1.10.287.130">
    <property type="match status" value="1"/>
</dbReference>
<evidence type="ECO:0000313" key="16">
    <source>
        <dbReference type="Proteomes" id="UP000239209"/>
    </source>
</evidence>
<name>A0A2T0SEN5_9ACTN</name>
<evidence type="ECO:0000259" key="14">
    <source>
        <dbReference type="PROSITE" id="PS50885"/>
    </source>
</evidence>
<dbReference type="InterPro" id="IPR005467">
    <property type="entry name" value="His_kinase_dom"/>
</dbReference>
<evidence type="ECO:0000256" key="2">
    <source>
        <dbReference type="ARBA" id="ARBA00004236"/>
    </source>
</evidence>
<dbReference type="Pfam" id="PF00512">
    <property type="entry name" value="HisKA"/>
    <property type="match status" value="1"/>
</dbReference>
<dbReference type="SUPFAM" id="SSF47384">
    <property type="entry name" value="Homodimeric domain of signal transducing histidine kinase"/>
    <property type="match status" value="1"/>
</dbReference>
<evidence type="ECO:0000256" key="6">
    <source>
        <dbReference type="ARBA" id="ARBA00022692"/>
    </source>
</evidence>
<gene>
    <name evidence="15" type="ORF">CLV70_10296</name>
</gene>
<evidence type="ECO:0000256" key="8">
    <source>
        <dbReference type="ARBA" id="ARBA00022989"/>
    </source>
</evidence>
<dbReference type="InterPro" id="IPR004358">
    <property type="entry name" value="Sig_transdc_His_kin-like_C"/>
</dbReference>
<evidence type="ECO:0000313" key="15">
    <source>
        <dbReference type="EMBL" id="PRY31885.1"/>
    </source>
</evidence>
<dbReference type="PANTHER" id="PTHR45436">
    <property type="entry name" value="SENSOR HISTIDINE KINASE YKOH"/>
    <property type="match status" value="1"/>
</dbReference>
<evidence type="ECO:0000256" key="5">
    <source>
        <dbReference type="ARBA" id="ARBA00022679"/>
    </source>
</evidence>
<dbReference type="Gene3D" id="6.10.340.10">
    <property type="match status" value="1"/>
</dbReference>
<keyword evidence="4" id="KW-0597">Phosphoprotein</keyword>
<dbReference type="PROSITE" id="PS50109">
    <property type="entry name" value="HIS_KIN"/>
    <property type="match status" value="1"/>
</dbReference>
<feature type="chain" id="PRO_5039136519" description="histidine kinase" evidence="12">
    <location>
        <begin position="21"/>
        <end position="464"/>
    </location>
</feature>
<dbReference type="Pfam" id="PF02518">
    <property type="entry name" value="HATPase_c"/>
    <property type="match status" value="1"/>
</dbReference>
<dbReference type="CDD" id="cd00075">
    <property type="entry name" value="HATPase"/>
    <property type="match status" value="1"/>
</dbReference>
<dbReference type="PRINTS" id="PR00344">
    <property type="entry name" value="BCTRLSENSOR"/>
</dbReference>
<dbReference type="InterPro" id="IPR003661">
    <property type="entry name" value="HisK_dim/P_dom"/>
</dbReference>
<dbReference type="Pfam" id="PF00672">
    <property type="entry name" value="HAMP"/>
    <property type="match status" value="1"/>
</dbReference>
<dbReference type="EMBL" id="PVZG01000002">
    <property type="protein sequence ID" value="PRY31885.1"/>
    <property type="molecule type" value="Genomic_DNA"/>
</dbReference>
<dbReference type="PANTHER" id="PTHR45436:SF5">
    <property type="entry name" value="SENSOR HISTIDINE KINASE TRCS"/>
    <property type="match status" value="1"/>
</dbReference>
<feature type="signal peptide" evidence="12">
    <location>
        <begin position="1"/>
        <end position="20"/>
    </location>
</feature>
<dbReference type="AlphaFoldDB" id="A0A2T0SEN5"/>
<keyword evidence="8 11" id="KW-1133">Transmembrane helix</keyword>
<dbReference type="SMART" id="SM00387">
    <property type="entry name" value="HATPase_c"/>
    <property type="match status" value="1"/>
</dbReference>
<dbReference type="SUPFAM" id="SSF158472">
    <property type="entry name" value="HAMP domain-like"/>
    <property type="match status" value="1"/>
</dbReference>
<dbReference type="Proteomes" id="UP000239209">
    <property type="component" value="Unassembled WGS sequence"/>
</dbReference>